<comment type="caution">
    <text evidence="1">The sequence shown here is derived from an EMBL/GenBank/DDBJ whole genome shotgun (WGS) entry which is preliminary data.</text>
</comment>
<dbReference type="EMBL" id="PQFF01000020">
    <property type="protein sequence ID" value="RHZ88594.1"/>
    <property type="molecule type" value="Genomic_DNA"/>
</dbReference>
<dbReference type="OrthoDB" id="5380555at2759"/>
<gene>
    <name evidence="1" type="ORF">Glove_22g108</name>
</gene>
<organism evidence="1 2">
    <name type="scientific">Diversispora epigaea</name>
    <dbReference type="NCBI Taxonomy" id="1348612"/>
    <lineage>
        <taxon>Eukaryota</taxon>
        <taxon>Fungi</taxon>
        <taxon>Fungi incertae sedis</taxon>
        <taxon>Mucoromycota</taxon>
        <taxon>Glomeromycotina</taxon>
        <taxon>Glomeromycetes</taxon>
        <taxon>Diversisporales</taxon>
        <taxon>Diversisporaceae</taxon>
        <taxon>Diversispora</taxon>
    </lineage>
</organism>
<sequence length="63" mass="7391">MEKNFVEKYDEELGHPDVDKLIVKQVSISLQNIMSTVDKQFQKLFIEVDEYDTPAHSNMKSIF</sequence>
<proteinExistence type="predicted"/>
<name>A0A397JTS3_9GLOM</name>
<keyword evidence="2" id="KW-1185">Reference proteome</keyword>
<protein>
    <submittedName>
        <fullName evidence="1">Uncharacterized protein</fullName>
    </submittedName>
</protein>
<reference evidence="1 2" key="1">
    <citation type="submission" date="2018-08" db="EMBL/GenBank/DDBJ databases">
        <title>Genome and evolution of the arbuscular mycorrhizal fungus Diversispora epigaea (formerly Glomus versiforme) and its bacterial endosymbionts.</title>
        <authorList>
            <person name="Sun X."/>
            <person name="Fei Z."/>
            <person name="Harrison M."/>
        </authorList>
    </citation>
    <scope>NUCLEOTIDE SEQUENCE [LARGE SCALE GENOMIC DNA]</scope>
    <source>
        <strain evidence="1 2">IT104</strain>
    </source>
</reference>
<accession>A0A397JTS3</accession>
<evidence type="ECO:0000313" key="1">
    <source>
        <dbReference type="EMBL" id="RHZ88594.1"/>
    </source>
</evidence>
<dbReference type="AlphaFoldDB" id="A0A397JTS3"/>
<dbReference type="Proteomes" id="UP000266861">
    <property type="component" value="Unassembled WGS sequence"/>
</dbReference>
<evidence type="ECO:0000313" key="2">
    <source>
        <dbReference type="Proteomes" id="UP000266861"/>
    </source>
</evidence>